<organism evidence="4 5">
    <name type="scientific">Holdemania filiformis</name>
    <dbReference type="NCBI Taxonomy" id="61171"/>
    <lineage>
        <taxon>Bacteria</taxon>
        <taxon>Bacillati</taxon>
        <taxon>Bacillota</taxon>
        <taxon>Erysipelotrichia</taxon>
        <taxon>Erysipelotrichales</taxon>
        <taxon>Erysipelotrichaceae</taxon>
        <taxon>Holdemania</taxon>
    </lineage>
</organism>
<dbReference type="PANTHER" id="PTHR30576:SF0">
    <property type="entry name" value="UNDECAPRENYL-PHOSPHATE N-ACETYLGALACTOSAMINYL 1-PHOSPHATE TRANSFERASE-RELATED"/>
    <property type="match status" value="1"/>
</dbReference>
<keyword evidence="4" id="KW-0808">Transferase</keyword>
<comment type="similarity">
    <text evidence="1">Belongs to the bacterial sugar transferase family.</text>
</comment>
<protein>
    <submittedName>
        <fullName evidence="4">Sugar transferase</fullName>
    </submittedName>
</protein>
<feature type="domain" description="Bacterial sugar transferase" evidence="3">
    <location>
        <begin position="39"/>
        <end position="230"/>
    </location>
</feature>
<sequence>MNHKYKRLQSLIDDENVKASDIDESLVTGYKGFYNRVVKRVIDIILALTITIIVSPILIITSLAIFIEDGTPILYRAQRGGFHGKTFRICKFRSMIKNADKVGGGTTALNDNRITKVGNIIRKTKIDEFSNLFNILTGEMSFIGPRPELLQYTSQYKGTEKLILEVRPGITDYSSIEFINLDEIVGSGNADEIYEEHVLPRKNKLRVKYAATVSFGTDMKLFFLTGFKVFQKAFDFMFRGKHK</sequence>
<gene>
    <name evidence="4" type="ORF">DWY25_02575</name>
</gene>
<name>A0A412G5X4_9FIRM</name>
<keyword evidence="2" id="KW-0472">Membrane</keyword>
<evidence type="ECO:0000313" key="4">
    <source>
        <dbReference type="EMBL" id="RGR76257.1"/>
    </source>
</evidence>
<dbReference type="Pfam" id="PF02397">
    <property type="entry name" value="Bac_transf"/>
    <property type="match status" value="1"/>
</dbReference>
<reference evidence="4 5" key="1">
    <citation type="submission" date="2018-08" db="EMBL/GenBank/DDBJ databases">
        <title>A genome reference for cultivated species of the human gut microbiota.</title>
        <authorList>
            <person name="Zou Y."/>
            <person name="Xue W."/>
            <person name="Luo G."/>
        </authorList>
    </citation>
    <scope>NUCLEOTIDE SEQUENCE [LARGE SCALE GENOMIC DNA]</scope>
    <source>
        <strain evidence="4 5">AF24-29</strain>
    </source>
</reference>
<evidence type="ECO:0000256" key="2">
    <source>
        <dbReference type="SAM" id="Phobius"/>
    </source>
</evidence>
<dbReference type="PANTHER" id="PTHR30576">
    <property type="entry name" value="COLANIC BIOSYNTHESIS UDP-GLUCOSE LIPID CARRIER TRANSFERASE"/>
    <property type="match status" value="1"/>
</dbReference>
<dbReference type="RefSeq" id="WP_117893275.1">
    <property type="nucleotide sequence ID" value="NZ_CABJCV010000002.1"/>
</dbReference>
<dbReference type="EMBL" id="QRUP01000002">
    <property type="protein sequence ID" value="RGR76257.1"/>
    <property type="molecule type" value="Genomic_DNA"/>
</dbReference>
<keyword evidence="5" id="KW-1185">Reference proteome</keyword>
<proteinExistence type="inferred from homology"/>
<dbReference type="Proteomes" id="UP000284178">
    <property type="component" value="Unassembled WGS sequence"/>
</dbReference>
<evidence type="ECO:0000313" key="5">
    <source>
        <dbReference type="Proteomes" id="UP000284178"/>
    </source>
</evidence>
<keyword evidence="2" id="KW-1133">Transmembrane helix</keyword>
<accession>A0A412G5X4</accession>
<comment type="caution">
    <text evidence="4">The sequence shown here is derived from an EMBL/GenBank/DDBJ whole genome shotgun (WGS) entry which is preliminary data.</text>
</comment>
<dbReference type="GO" id="GO:0016780">
    <property type="term" value="F:phosphotransferase activity, for other substituted phosphate groups"/>
    <property type="evidence" value="ECO:0007669"/>
    <property type="project" value="TreeGrafter"/>
</dbReference>
<feature type="transmembrane region" description="Helical" evidence="2">
    <location>
        <begin position="41"/>
        <end position="67"/>
    </location>
</feature>
<keyword evidence="2" id="KW-0812">Transmembrane</keyword>
<dbReference type="InterPro" id="IPR003362">
    <property type="entry name" value="Bact_transf"/>
</dbReference>
<dbReference type="GeneID" id="83014295"/>
<evidence type="ECO:0000259" key="3">
    <source>
        <dbReference type="Pfam" id="PF02397"/>
    </source>
</evidence>
<dbReference type="AlphaFoldDB" id="A0A412G5X4"/>
<evidence type="ECO:0000256" key="1">
    <source>
        <dbReference type="ARBA" id="ARBA00006464"/>
    </source>
</evidence>